<reference evidence="5" key="1">
    <citation type="submission" date="2021-01" db="EMBL/GenBank/DDBJ databases">
        <title>Whole genome shotgun sequence of Rugosimonospora africana NBRC 104875.</title>
        <authorList>
            <person name="Komaki H."/>
            <person name="Tamura T."/>
        </authorList>
    </citation>
    <scope>NUCLEOTIDE SEQUENCE</scope>
    <source>
        <strain evidence="5">NBRC 104875</strain>
    </source>
</reference>
<keyword evidence="6" id="KW-1185">Reference proteome</keyword>
<dbReference type="EMBL" id="BONZ01000025">
    <property type="protein sequence ID" value="GIH14483.1"/>
    <property type="molecule type" value="Genomic_DNA"/>
</dbReference>
<gene>
    <name evidence="5" type="ORF">Raf01_26550</name>
</gene>
<accession>A0A8J3QRZ3</accession>
<dbReference type="PANTHER" id="PTHR38465">
    <property type="entry name" value="HTH-TYPE TRANSCRIPTIONAL REGULATOR MJ1563-RELATED"/>
    <property type="match status" value="1"/>
</dbReference>
<sequence length="179" mass="19664">MPVPPEPARNGAAPHDAAAARDPQAVLAFIERFASALADAGMPRMPARVFTGLLASDPGRLGAAELAALLQVSPAAISGAVRYLAQVNLVSRERDPAVRRDVYRVRDDVWYEAILSRDPLLDRWDHTLREGIEVLGPDTPAGYRLADTVAFFEFMRVELPALLERWRAFRQTRPATPPG</sequence>
<dbReference type="RefSeq" id="WP_203918149.1">
    <property type="nucleotide sequence ID" value="NZ_BONZ01000025.1"/>
</dbReference>
<organism evidence="5 6">
    <name type="scientific">Rugosimonospora africana</name>
    <dbReference type="NCBI Taxonomy" id="556532"/>
    <lineage>
        <taxon>Bacteria</taxon>
        <taxon>Bacillati</taxon>
        <taxon>Actinomycetota</taxon>
        <taxon>Actinomycetes</taxon>
        <taxon>Micromonosporales</taxon>
        <taxon>Micromonosporaceae</taxon>
        <taxon>Rugosimonospora</taxon>
    </lineage>
</organism>
<dbReference type="Pfam" id="PF12802">
    <property type="entry name" value="MarR_2"/>
    <property type="match status" value="1"/>
</dbReference>
<keyword evidence="2" id="KW-0238">DNA-binding</keyword>
<evidence type="ECO:0000313" key="6">
    <source>
        <dbReference type="Proteomes" id="UP000642748"/>
    </source>
</evidence>
<dbReference type="InterPro" id="IPR036390">
    <property type="entry name" value="WH_DNA-bd_sf"/>
</dbReference>
<dbReference type="GO" id="GO:0003677">
    <property type="term" value="F:DNA binding"/>
    <property type="evidence" value="ECO:0007669"/>
    <property type="project" value="UniProtKB-KW"/>
</dbReference>
<dbReference type="GO" id="GO:0003700">
    <property type="term" value="F:DNA-binding transcription factor activity"/>
    <property type="evidence" value="ECO:0007669"/>
    <property type="project" value="InterPro"/>
</dbReference>
<keyword evidence="3" id="KW-0804">Transcription</keyword>
<dbReference type="Proteomes" id="UP000642748">
    <property type="component" value="Unassembled WGS sequence"/>
</dbReference>
<protein>
    <submittedName>
        <fullName evidence="5">MarR family transcriptional regulator</fullName>
    </submittedName>
</protein>
<dbReference type="AlphaFoldDB" id="A0A8J3QRZ3"/>
<evidence type="ECO:0000256" key="1">
    <source>
        <dbReference type="ARBA" id="ARBA00023015"/>
    </source>
</evidence>
<dbReference type="PANTHER" id="PTHR38465:SF2">
    <property type="entry name" value="HTH-TYPE TRANSCRIPTIONAL REGULATOR MMPR5"/>
    <property type="match status" value="1"/>
</dbReference>
<dbReference type="SUPFAM" id="SSF46785">
    <property type="entry name" value="Winged helix' DNA-binding domain"/>
    <property type="match status" value="1"/>
</dbReference>
<name>A0A8J3QRZ3_9ACTN</name>
<keyword evidence="1" id="KW-0805">Transcription regulation</keyword>
<evidence type="ECO:0000259" key="4">
    <source>
        <dbReference type="Pfam" id="PF12802"/>
    </source>
</evidence>
<dbReference type="InterPro" id="IPR000835">
    <property type="entry name" value="HTH_MarR-typ"/>
</dbReference>
<feature type="domain" description="HTH marR-type" evidence="4">
    <location>
        <begin position="41"/>
        <end position="100"/>
    </location>
</feature>
<comment type="caution">
    <text evidence="5">The sequence shown here is derived from an EMBL/GenBank/DDBJ whole genome shotgun (WGS) entry which is preliminary data.</text>
</comment>
<evidence type="ECO:0000256" key="3">
    <source>
        <dbReference type="ARBA" id="ARBA00023163"/>
    </source>
</evidence>
<evidence type="ECO:0000313" key="5">
    <source>
        <dbReference type="EMBL" id="GIH14483.1"/>
    </source>
</evidence>
<proteinExistence type="predicted"/>
<dbReference type="InterPro" id="IPR052362">
    <property type="entry name" value="HTH-GbsR_regulator"/>
</dbReference>
<dbReference type="Gene3D" id="1.10.10.10">
    <property type="entry name" value="Winged helix-like DNA-binding domain superfamily/Winged helix DNA-binding domain"/>
    <property type="match status" value="1"/>
</dbReference>
<evidence type="ECO:0000256" key="2">
    <source>
        <dbReference type="ARBA" id="ARBA00023125"/>
    </source>
</evidence>
<dbReference type="InterPro" id="IPR036388">
    <property type="entry name" value="WH-like_DNA-bd_sf"/>
</dbReference>